<proteinExistence type="predicted"/>
<dbReference type="InterPro" id="IPR003439">
    <property type="entry name" value="ABC_transporter-like_ATP-bd"/>
</dbReference>
<evidence type="ECO:0000256" key="7">
    <source>
        <dbReference type="SAM" id="Coils"/>
    </source>
</evidence>
<dbReference type="OrthoDB" id="9770415at2"/>
<keyword evidence="6 8" id="KW-0472">Membrane</keyword>
<evidence type="ECO:0000256" key="3">
    <source>
        <dbReference type="ARBA" id="ARBA00022741"/>
    </source>
</evidence>
<gene>
    <name evidence="11" type="ORF">EDD58_101439</name>
</gene>
<keyword evidence="7" id="KW-0175">Coiled coil</keyword>
<evidence type="ECO:0000313" key="11">
    <source>
        <dbReference type="EMBL" id="TCS96797.1"/>
    </source>
</evidence>
<reference evidence="11 12" key="1">
    <citation type="submission" date="2019-03" db="EMBL/GenBank/DDBJ databases">
        <title>Genomic Encyclopedia of Type Strains, Phase IV (KMG-IV): sequencing the most valuable type-strain genomes for metagenomic binning, comparative biology and taxonomic classification.</title>
        <authorList>
            <person name="Goeker M."/>
        </authorList>
    </citation>
    <scope>NUCLEOTIDE SEQUENCE [LARGE SCALE GENOMIC DNA]</scope>
    <source>
        <strain evidence="11 12">DSM 45707</strain>
    </source>
</reference>
<evidence type="ECO:0000313" key="12">
    <source>
        <dbReference type="Proteomes" id="UP000294937"/>
    </source>
</evidence>
<dbReference type="Gene3D" id="1.20.1560.10">
    <property type="entry name" value="ABC transporter type 1, transmembrane domain"/>
    <property type="match status" value="1"/>
</dbReference>
<dbReference type="GO" id="GO:0005524">
    <property type="term" value="F:ATP binding"/>
    <property type="evidence" value="ECO:0007669"/>
    <property type="project" value="UniProtKB-KW"/>
</dbReference>
<dbReference type="RefSeq" id="WP_131923179.1">
    <property type="nucleotide sequence ID" value="NZ_SMAG01000001.1"/>
</dbReference>
<evidence type="ECO:0000256" key="5">
    <source>
        <dbReference type="ARBA" id="ARBA00022989"/>
    </source>
</evidence>
<keyword evidence="12" id="KW-1185">Reference proteome</keyword>
<feature type="transmembrane region" description="Helical" evidence="8">
    <location>
        <begin position="157"/>
        <end position="173"/>
    </location>
</feature>
<dbReference type="Pfam" id="PF00005">
    <property type="entry name" value="ABC_tran"/>
    <property type="match status" value="1"/>
</dbReference>
<dbReference type="GO" id="GO:0140359">
    <property type="term" value="F:ABC-type transporter activity"/>
    <property type="evidence" value="ECO:0007669"/>
    <property type="project" value="InterPro"/>
</dbReference>
<organism evidence="11 12">
    <name type="scientific">Hazenella coriacea</name>
    <dbReference type="NCBI Taxonomy" id="1179467"/>
    <lineage>
        <taxon>Bacteria</taxon>
        <taxon>Bacillati</taxon>
        <taxon>Bacillota</taxon>
        <taxon>Bacilli</taxon>
        <taxon>Bacillales</taxon>
        <taxon>Thermoactinomycetaceae</taxon>
        <taxon>Hazenella</taxon>
    </lineage>
</organism>
<dbReference type="SUPFAM" id="SSF90123">
    <property type="entry name" value="ABC transporter transmembrane region"/>
    <property type="match status" value="1"/>
</dbReference>
<keyword evidence="3" id="KW-0547">Nucleotide-binding</keyword>
<evidence type="ECO:0000259" key="10">
    <source>
        <dbReference type="PROSITE" id="PS50929"/>
    </source>
</evidence>
<protein>
    <submittedName>
        <fullName evidence="11">ATP-binding cassette subfamily B protein</fullName>
    </submittedName>
</protein>
<name>A0A4V2UVR1_9BACL</name>
<dbReference type="SMART" id="SM00382">
    <property type="entry name" value="AAA"/>
    <property type="match status" value="1"/>
</dbReference>
<feature type="transmembrane region" description="Helical" evidence="8">
    <location>
        <begin position="59"/>
        <end position="80"/>
    </location>
</feature>
<evidence type="ECO:0000259" key="9">
    <source>
        <dbReference type="PROSITE" id="PS50893"/>
    </source>
</evidence>
<dbReference type="PANTHER" id="PTHR24221">
    <property type="entry name" value="ATP-BINDING CASSETTE SUB-FAMILY B"/>
    <property type="match status" value="1"/>
</dbReference>
<evidence type="ECO:0000256" key="6">
    <source>
        <dbReference type="ARBA" id="ARBA00023136"/>
    </source>
</evidence>
<dbReference type="InterPro" id="IPR011527">
    <property type="entry name" value="ABC1_TM_dom"/>
</dbReference>
<dbReference type="Proteomes" id="UP000294937">
    <property type="component" value="Unassembled WGS sequence"/>
</dbReference>
<sequence>MKTLAYVNRLVGPQRKLYVLSLVIWGTVFAVPLMMGLVIREFFDALADPQASLFSPYGWIALLIGVSLVEVVSLVLGFFYDFTIRIQVATLLRKNLFAYLLNHPNDRIHAGEALSRFRDDVNEISNFVSFTTDLFFKPVYVFISLAIMFFIHAKLTLVVVIPLLIVFLMANKLKRKVEGTRQKSSQATSQVTRFLGDVFNSVQVIKANQAENKMVERLQQLSEERRKWMVKDRYMGELLTSLFSYTVSLVTALILLFGAESIQDGTFSLGDLSLFIFYLGMLTNLMSFLGRMMAWQKQADVSFRRLEALLGDQSVEVLMEEQEKKISEGAPVPTLDNKPLEHLEVRGLTYRHPETGKGIEGIDCTVKKGTLVAITGKIGSGKSTLLRTLLGQLPKESGEILWNGERVEEPHRFLVPPRCAYTPQVPQLFSDPLKENILLGVPEDEANLNQSVEMAVLQHDVEQLDHGLETWVGTQGVRLSGGQIQRAAAARMFMREAEIWVIDDLSSALDVKTEQQLWERLFQTEGATCLVVSHRPAVLQRADEILILEEGKVIARGDYETLSLTYQELLK</sequence>
<evidence type="ECO:0000256" key="4">
    <source>
        <dbReference type="ARBA" id="ARBA00022840"/>
    </source>
</evidence>
<dbReference type="PANTHER" id="PTHR24221:SF423">
    <property type="entry name" value="ABC TRANSPORTER"/>
    <property type="match status" value="1"/>
</dbReference>
<dbReference type="InterPro" id="IPR039421">
    <property type="entry name" value="Type_1_exporter"/>
</dbReference>
<evidence type="ECO:0000256" key="2">
    <source>
        <dbReference type="ARBA" id="ARBA00022692"/>
    </source>
</evidence>
<dbReference type="Gene3D" id="3.40.50.300">
    <property type="entry name" value="P-loop containing nucleotide triphosphate hydrolases"/>
    <property type="match status" value="1"/>
</dbReference>
<evidence type="ECO:0000256" key="1">
    <source>
        <dbReference type="ARBA" id="ARBA00004651"/>
    </source>
</evidence>
<keyword evidence="4 11" id="KW-0067">ATP-binding</keyword>
<dbReference type="GO" id="GO:0005886">
    <property type="term" value="C:plasma membrane"/>
    <property type="evidence" value="ECO:0007669"/>
    <property type="project" value="UniProtKB-SubCell"/>
</dbReference>
<comment type="caution">
    <text evidence="11">The sequence shown here is derived from an EMBL/GenBank/DDBJ whole genome shotgun (WGS) entry which is preliminary data.</text>
</comment>
<dbReference type="Pfam" id="PF00664">
    <property type="entry name" value="ABC_membrane"/>
    <property type="match status" value="1"/>
</dbReference>
<comment type="subcellular location">
    <subcellularLocation>
        <location evidence="1">Cell membrane</location>
        <topology evidence="1">Multi-pass membrane protein</topology>
    </subcellularLocation>
</comment>
<dbReference type="EMBL" id="SMAG01000001">
    <property type="protein sequence ID" value="TCS96797.1"/>
    <property type="molecule type" value="Genomic_DNA"/>
</dbReference>
<feature type="transmembrane region" description="Helical" evidence="8">
    <location>
        <begin position="234"/>
        <end position="257"/>
    </location>
</feature>
<dbReference type="InterPro" id="IPR027417">
    <property type="entry name" value="P-loop_NTPase"/>
</dbReference>
<keyword evidence="5 8" id="KW-1133">Transmembrane helix</keyword>
<feature type="coiled-coil region" evidence="7">
    <location>
        <begin position="170"/>
        <end position="227"/>
    </location>
</feature>
<dbReference type="PROSITE" id="PS50893">
    <property type="entry name" value="ABC_TRANSPORTER_2"/>
    <property type="match status" value="1"/>
</dbReference>
<dbReference type="CDD" id="cd07346">
    <property type="entry name" value="ABC_6TM_exporters"/>
    <property type="match status" value="1"/>
</dbReference>
<dbReference type="SUPFAM" id="SSF52540">
    <property type="entry name" value="P-loop containing nucleoside triphosphate hydrolases"/>
    <property type="match status" value="1"/>
</dbReference>
<feature type="transmembrane region" description="Helical" evidence="8">
    <location>
        <begin position="269"/>
        <end position="289"/>
    </location>
</feature>
<dbReference type="InterPro" id="IPR036640">
    <property type="entry name" value="ABC1_TM_sf"/>
</dbReference>
<feature type="domain" description="ABC transporter" evidence="9">
    <location>
        <begin position="343"/>
        <end position="570"/>
    </location>
</feature>
<dbReference type="InterPro" id="IPR003593">
    <property type="entry name" value="AAA+_ATPase"/>
</dbReference>
<feature type="transmembrane region" description="Helical" evidence="8">
    <location>
        <begin position="134"/>
        <end position="151"/>
    </location>
</feature>
<feature type="domain" description="ABC transmembrane type-1" evidence="10">
    <location>
        <begin position="19"/>
        <end position="294"/>
    </location>
</feature>
<evidence type="ECO:0000256" key="8">
    <source>
        <dbReference type="SAM" id="Phobius"/>
    </source>
</evidence>
<feature type="transmembrane region" description="Helical" evidence="8">
    <location>
        <begin position="17"/>
        <end position="39"/>
    </location>
</feature>
<dbReference type="PROSITE" id="PS50929">
    <property type="entry name" value="ABC_TM1F"/>
    <property type="match status" value="1"/>
</dbReference>
<accession>A0A4V2UVR1</accession>
<dbReference type="AlphaFoldDB" id="A0A4V2UVR1"/>
<keyword evidence="2 8" id="KW-0812">Transmembrane</keyword>
<dbReference type="GO" id="GO:0016887">
    <property type="term" value="F:ATP hydrolysis activity"/>
    <property type="evidence" value="ECO:0007669"/>
    <property type="project" value="InterPro"/>
</dbReference>